<dbReference type="InParanoid" id="A0A1S0UD27"/>
<dbReference type="RefSeq" id="XP_020304528.1">
    <property type="nucleotide sequence ID" value="XM_020451671.1"/>
</dbReference>
<dbReference type="KEGG" id="loa:LOAG_19013"/>
<dbReference type="AlphaFoldDB" id="A0A1S0UD27"/>
<accession>A0A1S0UD27</accession>
<evidence type="ECO:0000313" key="1">
    <source>
        <dbReference type="EMBL" id="EJD73570.1"/>
    </source>
</evidence>
<dbReference type="GeneID" id="31252128"/>
<dbReference type="EMBL" id="JH712977">
    <property type="protein sequence ID" value="EJD73570.1"/>
    <property type="molecule type" value="Genomic_DNA"/>
</dbReference>
<name>A0A1S0UD27_LOALO</name>
<dbReference type="CTD" id="31252128"/>
<gene>
    <name evidence="1" type="ORF">LOAG_19013</name>
</gene>
<reference evidence="1" key="1">
    <citation type="submission" date="2012-04" db="EMBL/GenBank/DDBJ databases">
        <title>The Genome Sequence of Loa loa.</title>
        <authorList>
            <consortium name="The Broad Institute Genome Sequencing Platform"/>
            <consortium name="Broad Institute Genome Sequencing Center for Infectious Disease"/>
            <person name="Nutman T.B."/>
            <person name="Fink D.L."/>
            <person name="Russ C."/>
            <person name="Young S."/>
            <person name="Zeng Q."/>
            <person name="Gargeya S."/>
            <person name="Alvarado L."/>
            <person name="Berlin A."/>
            <person name="Chapman S.B."/>
            <person name="Chen Z."/>
            <person name="Freedman E."/>
            <person name="Gellesch M."/>
            <person name="Goldberg J."/>
            <person name="Griggs A."/>
            <person name="Gujja S."/>
            <person name="Heilman E.R."/>
            <person name="Heiman D."/>
            <person name="Howarth C."/>
            <person name="Mehta T."/>
            <person name="Neiman D."/>
            <person name="Pearson M."/>
            <person name="Roberts A."/>
            <person name="Saif S."/>
            <person name="Shea T."/>
            <person name="Shenoy N."/>
            <person name="Sisk P."/>
            <person name="Stolte C."/>
            <person name="Sykes S."/>
            <person name="White J."/>
            <person name="Yandava C."/>
            <person name="Haas B."/>
            <person name="Henn M.R."/>
            <person name="Nusbaum C."/>
            <person name="Birren B."/>
        </authorList>
    </citation>
    <scope>NUCLEOTIDE SEQUENCE [LARGE SCALE GENOMIC DNA]</scope>
</reference>
<sequence>MAKFVRIHHCYHPIYYYAGWSNKLYYFCYNNDNISKATLFVDEGIKLKLRQYGYKDITSGFPTLNDVAIVDYLGQIIALNNVDEQYPSE</sequence>
<proteinExistence type="predicted"/>
<protein>
    <submittedName>
        <fullName evidence="1">Uncharacterized protein</fullName>
    </submittedName>
</protein>
<dbReference type="OrthoDB" id="5825042at2759"/>
<organism evidence="1">
    <name type="scientific">Loa loa</name>
    <name type="common">Eye worm</name>
    <name type="synonym">Filaria loa</name>
    <dbReference type="NCBI Taxonomy" id="7209"/>
    <lineage>
        <taxon>Eukaryota</taxon>
        <taxon>Metazoa</taxon>
        <taxon>Ecdysozoa</taxon>
        <taxon>Nematoda</taxon>
        <taxon>Chromadorea</taxon>
        <taxon>Rhabditida</taxon>
        <taxon>Spirurina</taxon>
        <taxon>Spiruromorpha</taxon>
        <taxon>Filarioidea</taxon>
        <taxon>Onchocercidae</taxon>
        <taxon>Loa</taxon>
    </lineage>
</organism>